<sequence>MTKTKKIVLIGTLGLLIALAGFAAVVTALVRGADEEPPTVTAFAGGKSLVVEPTQYCNLYLEDCVENPVAELKVPRGKPLQISLPGDISDGLWRVVMVYQLDDGRVGVDERYHSPGESLAITVETPEGMQLNGIEIQQPSAVVNEQGLPLVHATWAIKTA</sequence>
<dbReference type="Pfam" id="PF10969">
    <property type="entry name" value="DUF2771"/>
    <property type="match status" value="1"/>
</dbReference>
<name>A0A1H7NWY9_9NOCA</name>
<reference evidence="3" key="1">
    <citation type="submission" date="2016-10" db="EMBL/GenBank/DDBJ databases">
        <authorList>
            <person name="Varghese N."/>
            <person name="Submissions S."/>
        </authorList>
    </citation>
    <scope>NUCLEOTIDE SEQUENCE [LARGE SCALE GENOMIC DNA]</scope>
    <source>
        <strain evidence="3">DSM 44675</strain>
    </source>
</reference>
<proteinExistence type="predicted"/>
<dbReference type="OrthoDB" id="4772953at2"/>
<dbReference type="RefSeq" id="WP_072751469.1">
    <property type="nucleotide sequence ID" value="NZ_FOAW01000007.1"/>
</dbReference>
<feature type="signal peptide" evidence="1">
    <location>
        <begin position="1"/>
        <end position="23"/>
    </location>
</feature>
<evidence type="ECO:0000313" key="3">
    <source>
        <dbReference type="Proteomes" id="UP000198677"/>
    </source>
</evidence>
<evidence type="ECO:0000256" key="1">
    <source>
        <dbReference type="SAM" id="SignalP"/>
    </source>
</evidence>
<protein>
    <recommendedName>
        <fullName evidence="4">DUF2771 domain-containing protein</fullName>
    </recommendedName>
</protein>
<accession>A0A1H7NWY9</accession>
<keyword evidence="3" id="KW-1185">Reference proteome</keyword>
<evidence type="ECO:0008006" key="4">
    <source>
        <dbReference type="Google" id="ProtNLM"/>
    </source>
</evidence>
<keyword evidence="1" id="KW-0732">Signal</keyword>
<dbReference type="Proteomes" id="UP000198677">
    <property type="component" value="Unassembled WGS sequence"/>
</dbReference>
<gene>
    <name evidence="2" type="ORF">SAMN05444583_107175</name>
</gene>
<dbReference type="InterPro" id="IPR024495">
    <property type="entry name" value="DUF2771"/>
</dbReference>
<dbReference type="AlphaFoldDB" id="A0A1H7NWY9"/>
<evidence type="ECO:0000313" key="2">
    <source>
        <dbReference type="EMBL" id="SEL28031.1"/>
    </source>
</evidence>
<organism evidence="2 3">
    <name type="scientific">Rhodococcus maanshanensis</name>
    <dbReference type="NCBI Taxonomy" id="183556"/>
    <lineage>
        <taxon>Bacteria</taxon>
        <taxon>Bacillati</taxon>
        <taxon>Actinomycetota</taxon>
        <taxon>Actinomycetes</taxon>
        <taxon>Mycobacteriales</taxon>
        <taxon>Nocardiaceae</taxon>
        <taxon>Rhodococcus</taxon>
    </lineage>
</organism>
<feature type="chain" id="PRO_5038412686" description="DUF2771 domain-containing protein" evidence="1">
    <location>
        <begin position="24"/>
        <end position="160"/>
    </location>
</feature>
<dbReference type="EMBL" id="FOAW01000007">
    <property type="protein sequence ID" value="SEL28031.1"/>
    <property type="molecule type" value="Genomic_DNA"/>
</dbReference>